<dbReference type="GO" id="GO:0008239">
    <property type="term" value="F:dipeptidyl-peptidase activity"/>
    <property type="evidence" value="ECO:0007669"/>
    <property type="project" value="TreeGrafter"/>
</dbReference>
<feature type="domain" description="Peptidase S9 prolyl oligopeptidase catalytic" evidence="1">
    <location>
        <begin position="514"/>
        <end position="707"/>
    </location>
</feature>
<comment type="caution">
    <text evidence="3">The sequence shown here is derived from an EMBL/GenBank/DDBJ whole genome shotgun (WGS) entry which is preliminary data.</text>
</comment>
<dbReference type="AlphaFoldDB" id="A0A644VWX2"/>
<dbReference type="EC" id="3.4.14.12" evidence="3"/>
<organism evidence="3">
    <name type="scientific">bioreactor metagenome</name>
    <dbReference type="NCBI Taxonomy" id="1076179"/>
    <lineage>
        <taxon>unclassified sequences</taxon>
        <taxon>metagenomes</taxon>
        <taxon>ecological metagenomes</taxon>
    </lineage>
</organism>
<dbReference type="Gene3D" id="3.40.50.1820">
    <property type="entry name" value="alpha/beta hydrolase"/>
    <property type="match status" value="1"/>
</dbReference>
<evidence type="ECO:0000313" key="3">
    <source>
        <dbReference type="EMBL" id="MPL94823.1"/>
    </source>
</evidence>
<gene>
    <name evidence="3" type="primary">ptpA_6</name>
    <name evidence="3" type="ORF">SDC9_40981</name>
</gene>
<accession>A0A644VWX2</accession>
<dbReference type="InterPro" id="IPR002469">
    <property type="entry name" value="Peptidase_S9B_N"/>
</dbReference>
<dbReference type="SUPFAM" id="SSF82171">
    <property type="entry name" value="DPP6 N-terminal domain-like"/>
    <property type="match status" value="1"/>
</dbReference>
<dbReference type="GO" id="GO:0008236">
    <property type="term" value="F:serine-type peptidase activity"/>
    <property type="evidence" value="ECO:0007669"/>
    <property type="project" value="InterPro"/>
</dbReference>
<feature type="domain" description="Dipeptidylpeptidase IV N-terminal" evidence="2">
    <location>
        <begin position="104"/>
        <end position="423"/>
    </location>
</feature>
<dbReference type="PANTHER" id="PTHR11731">
    <property type="entry name" value="PROTEASE FAMILY S9B,C DIPEPTIDYL-PEPTIDASE IV-RELATED"/>
    <property type="match status" value="1"/>
</dbReference>
<dbReference type="InterPro" id="IPR001375">
    <property type="entry name" value="Peptidase_S9_cat"/>
</dbReference>
<dbReference type="GO" id="GO:0006508">
    <property type="term" value="P:proteolysis"/>
    <property type="evidence" value="ECO:0007669"/>
    <property type="project" value="InterPro"/>
</dbReference>
<dbReference type="Pfam" id="PF00930">
    <property type="entry name" value="DPPIV_N"/>
    <property type="match status" value="1"/>
</dbReference>
<dbReference type="InterPro" id="IPR050278">
    <property type="entry name" value="Serine_Prot_S9B/DPPIV"/>
</dbReference>
<dbReference type="Pfam" id="PF00326">
    <property type="entry name" value="Peptidase_S9"/>
    <property type="match status" value="1"/>
</dbReference>
<dbReference type="EMBL" id="VSSQ01000443">
    <property type="protein sequence ID" value="MPL94823.1"/>
    <property type="molecule type" value="Genomic_DNA"/>
</dbReference>
<dbReference type="SUPFAM" id="SSF53474">
    <property type="entry name" value="alpha/beta-Hydrolases"/>
    <property type="match status" value="1"/>
</dbReference>
<dbReference type="InterPro" id="IPR029058">
    <property type="entry name" value="AB_hydrolase_fold"/>
</dbReference>
<sequence length="711" mass="82310">MKRRFCLLLLLISLSGFSFAQGKMIKIEDVQNRKYYIKEIYDVQFMGKSDSYSYTKDGKTLWIGSLKQEPKESLRLEDISPKPSIFMGIKYISDNEFVYSTENNEKYVYNLKTKSTQKLYSIEKEWGFVEVSEKNNSIAFKRDDNLYVNIDSRIKQITNDGSRDIVYGEAVHRNEFGIEKGLFWSKDGQKLAFYRMDQSMVADYPLVNTQERIAKHTPIKYPMAGEKSHEVLVGVYDVNTEKTIYLKTRENESSPEREMYLTNISFSPDGKIVYVAKLNRLQNHLWFESYDANTGNKLITLFEETAIKYVEPESPMVFIPNSNQFLWLSERDGFNHIYLYDNYGNLIKQLTKGDWMVTSIEGFNDKADEVFFYATKDSPIEKNFYGVSLKSGKITRYSLGSGTHNVAFNSKGTLFIDTYTNYNDTPSKSQLVDKKGKVIRVLNESEDAWKDLEKPIIEISTLKANDGTDLYYRMIKPKNFDPNKKYPVLVYVYGGPHAQLVTNSWLGGANNFFMFLAQQGFIVWTLDNRGSANRGYAFESAIWHNCGDIEVKDQMVGVNYLKTLPYVDSERIGVDGWSYGGFMTISLMLKQPNIFKAASAGGPVIDWKWYEVMYGERYMGTPQDNPKGYENASLINHIDSLNGKLLIIQGYQDNTVVPQHCIEFLRNAVKKDKLVDFFLYPDHEHNVRGKDRIHLYKKIYQFHKDNLLMQK</sequence>
<protein>
    <submittedName>
        <fullName evidence="3">Prolyl tripeptidyl peptidase</fullName>
        <ecNumber evidence="3">3.4.14.12</ecNumber>
    </submittedName>
</protein>
<reference evidence="3" key="1">
    <citation type="submission" date="2019-08" db="EMBL/GenBank/DDBJ databases">
        <authorList>
            <person name="Kucharzyk K."/>
            <person name="Murdoch R.W."/>
            <person name="Higgins S."/>
            <person name="Loffler F."/>
        </authorList>
    </citation>
    <scope>NUCLEOTIDE SEQUENCE</scope>
</reference>
<keyword evidence="3" id="KW-0378">Hydrolase</keyword>
<dbReference type="PANTHER" id="PTHR11731:SF193">
    <property type="entry name" value="DIPEPTIDYL PEPTIDASE 9"/>
    <property type="match status" value="1"/>
</dbReference>
<proteinExistence type="predicted"/>
<evidence type="ECO:0000259" key="2">
    <source>
        <dbReference type="Pfam" id="PF00930"/>
    </source>
</evidence>
<evidence type="ECO:0000259" key="1">
    <source>
        <dbReference type="Pfam" id="PF00326"/>
    </source>
</evidence>
<name>A0A644VWX2_9ZZZZ</name>
<dbReference type="Gene3D" id="2.140.10.30">
    <property type="entry name" value="Dipeptidylpeptidase IV, N-terminal domain"/>
    <property type="match status" value="1"/>
</dbReference>